<dbReference type="eggNOG" id="COG2197">
    <property type="taxonomic scope" value="Bacteria"/>
</dbReference>
<dbReference type="SUPFAM" id="SSF46894">
    <property type="entry name" value="C-terminal effector domain of the bipartite response regulators"/>
    <property type="match status" value="1"/>
</dbReference>
<name>V5BR34_9GAMM</name>
<keyword evidence="1" id="KW-0805">Transcription regulation</keyword>
<dbReference type="EMBL" id="AYLO01000134">
    <property type="protein sequence ID" value="ESS68607.1"/>
    <property type="molecule type" value="Genomic_DNA"/>
</dbReference>
<evidence type="ECO:0000313" key="5">
    <source>
        <dbReference type="EMBL" id="ESS68607.1"/>
    </source>
</evidence>
<dbReference type="CDD" id="cd06170">
    <property type="entry name" value="LuxR_C_like"/>
    <property type="match status" value="1"/>
</dbReference>
<gene>
    <name evidence="5" type="ORF">MGMO_145c00200</name>
</gene>
<evidence type="ECO:0000256" key="2">
    <source>
        <dbReference type="ARBA" id="ARBA00023125"/>
    </source>
</evidence>
<organism evidence="5 6">
    <name type="scientific">Methyloglobulus morosus KoM1</name>
    <dbReference type="NCBI Taxonomy" id="1116472"/>
    <lineage>
        <taxon>Bacteria</taxon>
        <taxon>Pseudomonadati</taxon>
        <taxon>Pseudomonadota</taxon>
        <taxon>Gammaproteobacteria</taxon>
        <taxon>Methylococcales</taxon>
        <taxon>Methylococcaceae</taxon>
        <taxon>Methyloglobulus</taxon>
    </lineage>
</organism>
<dbReference type="Proteomes" id="UP000017842">
    <property type="component" value="Unassembled WGS sequence"/>
</dbReference>
<dbReference type="PRINTS" id="PR00038">
    <property type="entry name" value="HTHLUXR"/>
</dbReference>
<dbReference type="OrthoDB" id="6366277at2"/>
<dbReference type="InterPro" id="IPR000792">
    <property type="entry name" value="Tscrpt_reg_LuxR_C"/>
</dbReference>
<dbReference type="PANTHER" id="PTHR44688">
    <property type="entry name" value="DNA-BINDING TRANSCRIPTIONAL ACTIVATOR DEVR_DOSR"/>
    <property type="match status" value="1"/>
</dbReference>
<dbReference type="InterPro" id="IPR036388">
    <property type="entry name" value="WH-like_DNA-bd_sf"/>
</dbReference>
<dbReference type="GO" id="GO:0006355">
    <property type="term" value="P:regulation of DNA-templated transcription"/>
    <property type="evidence" value="ECO:0007669"/>
    <property type="project" value="InterPro"/>
</dbReference>
<reference evidence="5 6" key="1">
    <citation type="journal article" date="2013" name="Genome Announc.">
        <title>Draft Genome Sequence of the Methanotrophic Gammaproteobacterium Methyloglobulus morosus DSM 22980 Strain KoM1.</title>
        <authorList>
            <person name="Poehlein A."/>
            <person name="Deutzmann J.S."/>
            <person name="Daniel R."/>
            <person name="Simeonova D.D."/>
        </authorList>
    </citation>
    <scope>NUCLEOTIDE SEQUENCE [LARGE SCALE GENOMIC DNA]</scope>
    <source>
        <strain evidence="5 6">KoM1</strain>
    </source>
</reference>
<evidence type="ECO:0000259" key="4">
    <source>
        <dbReference type="PROSITE" id="PS50043"/>
    </source>
</evidence>
<dbReference type="PROSITE" id="PS00622">
    <property type="entry name" value="HTH_LUXR_1"/>
    <property type="match status" value="1"/>
</dbReference>
<accession>V5BR34</accession>
<evidence type="ECO:0000256" key="1">
    <source>
        <dbReference type="ARBA" id="ARBA00023015"/>
    </source>
</evidence>
<protein>
    <recommendedName>
        <fullName evidence="4">HTH luxR-type domain-containing protein</fullName>
    </recommendedName>
</protein>
<sequence length="136" mass="14411">MVATIGTDNGLGIACHDPTGLSQEVETLILPLLEKLKGAKSNPLQAARLIGLLESNLRHLVKAYGNVGSLAAAYQRLTPVERLVTSMVRQGLPTKDIATALAVSPGTVSIHRKHVRKKLGLGGTITNLHSYLLSLS</sequence>
<feature type="domain" description="HTH luxR-type" evidence="4">
    <location>
        <begin position="70"/>
        <end position="136"/>
    </location>
</feature>
<dbReference type="RefSeq" id="WP_023496198.1">
    <property type="nucleotide sequence ID" value="NZ_AYLO01000134.1"/>
</dbReference>
<dbReference type="STRING" id="1116472.MGMO_145c00200"/>
<keyword evidence="6" id="KW-1185">Reference proteome</keyword>
<keyword evidence="2" id="KW-0238">DNA-binding</keyword>
<keyword evidence="3" id="KW-0804">Transcription</keyword>
<dbReference type="PANTHER" id="PTHR44688:SF16">
    <property type="entry name" value="DNA-BINDING TRANSCRIPTIONAL ACTIVATOR DEVR_DOSR"/>
    <property type="match status" value="1"/>
</dbReference>
<dbReference type="AlphaFoldDB" id="V5BR34"/>
<dbReference type="InterPro" id="IPR016032">
    <property type="entry name" value="Sig_transdc_resp-reg_C-effctor"/>
</dbReference>
<dbReference type="Gene3D" id="1.10.10.10">
    <property type="entry name" value="Winged helix-like DNA-binding domain superfamily/Winged helix DNA-binding domain"/>
    <property type="match status" value="1"/>
</dbReference>
<dbReference type="GO" id="GO:0003677">
    <property type="term" value="F:DNA binding"/>
    <property type="evidence" value="ECO:0007669"/>
    <property type="project" value="UniProtKB-KW"/>
</dbReference>
<dbReference type="Pfam" id="PF00196">
    <property type="entry name" value="GerE"/>
    <property type="match status" value="1"/>
</dbReference>
<evidence type="ECO:0000313" key="6">
    <source>
        <dbReference type="Proteomes" id="UP000017842"/>
    </source>
</evidence>
<evidence type="ECO:0000256" key="3">
    <source>
        <dbReference type="ARBA" id="ARBA00023163"/>
    </source>
</evidence>
<dbReference type="PROSITE" id="PS50043">
    <property type="entry name" value="HTH_LUXR_2"/>
    <property type="match status" value="1"/>
</dbReference>
<comment type="caution">
    <text evidence="5">The sequence shown here is derived from an EMBL/GenBank/DDBJ whole genome shotgun (WGS) entry which is preliminary data.</text>
</comment>
<proteinExistence type="predicted"/>
<dbReference type="SMART" id="SM00421">
    <property type="entry name" value="HTH_LUXR"/>
    <property type="match status" value="1"/>
</dbReference>